<comment type="caution">
    <text evidence="3">The sequence shown here is derived from an EMBL/GenBank/DDBJ whole genome shotgun (WGS) entry which is preliminary data.</text>
</comment>
<evidence type="ECO:0000256" key="1">
    <source>
        <dbReference type="ARBA" id="ARBA00022527"/>
    </source>
</evidence>
<evidence type="ECO:0000313" key="4">
    <source>
        <dbReference type="Proteomes" id="UP000239720"/>
    </source>
</evidence>
<accession>A0A2S8R884</accession>
<sequence>MYLGDLRKLKSSNSFKLFVVNKNTNIRTLIEEILKFLFDEGICTKQDILFEIKVILYELIQNAICHGNKNDAVKSVKLNVKTEGDTICIIVEDEGEGYNFKQLLNSIKDDESINCDVCDLKESGRGMILVTNLSEKISFNAKGNRVEVIKRLR</sequence>
<keyword evidence="1" id="KW-0808">Transferase</keyword>
<evidence type="ECO:0000313" key="3">
    <source>
        <dbReference type="EMBL" id="PQQ65994.1"/>
    </source>
</evidence>
<dbReference type="SUPFAM" id="SSF55874">
    <property type="entry name" value="ATPase domain of HSP90 chaperone/DNA topoisomerase II/histidine kinase"/>
    <property type="match status" value="1"/>
</dbReference>
<dbReference type="Gene3D" id="3.30.565.10">
    <property type="entry name" value="Histidine kinase-like ATPase, C-terminal domain"/>
    <property type="match status" value="1"/>
</dbReference>
<dbReference type="Proteomes" id="UP000239720">
    <property type="component" value="Unassembled WGS sequence"/>
</dbReference>
<dbReference type="PANTHER" id="PTHR35526">
    <property type="entry name" value="ANTI-SIGMA-F FACTOR RSBW-RELATED"/>
    <property type="match status" value="1"/>
</dbReference>
<keyword evidence="1" id="KW-0418">Kinase</keyword>
<proteinExistence type="predicted"/>
<dbReference type="AlphaFoldDB" id="A0A2S8R884"/>
<dbReference type="Pfam" id="PF13581">
    <property type="entry name" value="HATPase_c_2"/>
    <property type="match status" value="1"/>
</dbReference>
<dbReference type="InterPro" id="IPR050267">
    <property type="entry name" value="Anti-sigma-factor_SerPK"/>
</dbReference>
<protein>
    <recommendedName>
        <fullName evidence="2">Histidine kinase/HSP90-like ATPase domain-containing protein</fullName>
    </recommendedName>
</protein>
<dbReference type="PANTHER" id="PTHR35526:SF3">
    <property type="entry name" value="ANTI-SIGMA-F FACTOR RSBW"/>
    <property type="match status" value="1"/>
</dbReference>
<organism evidence="3 4">
    <name type="scientific">Acetivibrio saccincola</name>
    <dbReference type="NCBI Taxonomy" id="1677857"/>
    <lineage>
        <taxon>Bacteria</taxon>
        <taxon>Bacillati</taxon>
        <taxon>Bacillota</taxon>
        <taxon>Clostridia</taxon>
        <taxon>Eubacteriales</taxon>
        <taxon>Oscillospiraceae</taxon>
        <taxon>Acetivibrio</taxon>
    </lineage>
</organism>
<gene>
    <name evidence="3" type="ORF">B9R14_03900</name>
</gene>
<dbReference type="CDD" id="cd16936">
    <property type="entry name" value="HATPase_RsbW-like"/>
    <property type="match status" value="1"/>
</dbReference>
<name>A0A2S8R884_9FIRM</name>
<evidence type="ECO:0000259" key="2">
    <source>
        <dbReference type="Pfam" id="PF13581"/>
    </source>
</evidence>
<keyword evidence="1" id="KW-0723">Serine/threonine-protein kinase</keyword>
<reference evidence="3 4" key="1">
    <citation type="journal article" date="2018" name="Syst. Appl. Microbiol.">
        <title>Characterization and high-quality draft genome sequence of Herbivorax saccincola A7, an anaerobic, alkaliphilic, thermophilic, cellulolytic, and xylanolytic bacterium.</title>
        <authorList>
            <person name="Aikawa S."/>
            <person name="Baramee S."/>
            <person name="Sermsathanaswadi J."/>
            <person name="Thianheng P."/>
            <person name="Tachaapaikoon C."/>
            <person name="Shikata A."/>
            <person name="Waeonukul R."/>
            <person name="Pason P."/>
            <person name="Ratanakhanokchai K."/>
            <person name="Kosugi A."/>
        </authorList>
    </citation>
    <scope>NUCLEOTIDE SEQUENCE [LARGE SCALE GENOMIC DNA]</scope>
    <source>
        <strain evidence="3 4">A7</strain>
    </source>
</reference>
<feature type="domain" description="Histidine kinase/HSP90-like ATPase" evidence="2">
    <location>
        <begin position="24"/>
        <end position="150"/>
    </location>
</feature>
<dbReference type="InterPro" id="IPR003594">
    <property type="entry name" value="HATPase_dom"/>
</dbReference>
<dbReference type="GO" id="GO:0004674">
    <property type="term" value="F:protein serine/threonine kinase activity"/>
    <property type="evidence" value="ECO:0007669"/>
    <property type="project" value="UniProtKB-KW"/>
</dbReference>
<dbReference type="EMBL" id="NEMB01000003">
    <property type="protein sequence ID" value="PQQ65994.1"/>
    <property type="molecule type" value="Genomic_DNA"/>
</dbReference>
<dbReference type="InterPro" id="IPR036890">
    <property type="entry name" value="HATPase_C_sf"/>
</dbReference>